<gene>
    <name evidence="10" type="ORF">HHK36_009969</name>
</gene>
<dbReference type="PANTHER" id="PTHR11802">
    <property type="entry name" value="SERINE PROTEASE FAMILY S10 SERINE CARBOXYPEPTIDASE"/>
    <property type="match status" value="1"/>
</dbReference>
<dbReference type="InterPro" id="IPR001563">
    <property type="entry name" value="Peptidase_S10"/>
</dbReference>
<dbReference type="InterPro" id="IPR029058">
    <property type="entry name" value="AB_hydrolase_fold"/>
</dbReference>
<organism evidence="10 11">
    <name type="scientific">Tetracentron sinense</name>
    <name type="common">Spur-leaf</name>
    <dbReference type="NCBI Taxonomy" id="13715"/>
    <lineage>
        <taxon>Eukaryota</taxon>
        <taxon>Viridiplantae</taxon>
        <taxon>Streptophyta</taxon>
        <taxon>Embryophyta</taxon>
        <taxon>Tracheophyta</taxon>
        <taxon>Spermatophyta</taxon>
        <taxon>Magnoliopsida</taxon>
        <taxon>Trochodendrales</taxon>
        <taxon>Trochodendraceae</taxon>
        <taxon>Tetracentron</taxon>
    </lineage>
</organism>
<keyword evidence="4" id="KW-0121">Carboxypeptidase</keyword>
<evidence type="ECO:0000256" key="2">
    <source>
        <dbReference type="ARBA" id="ARBA00009431"/>
    </source>
</evidence>
<evidence type="ECO:0000256" key="5">
    <source>
        <dbReference type="ARBA" id="ARBA00022729"/>
    </source>
</evidence>
<keyword evidence="11" id="KW-1185">Reference proteome</keyword>
<evidence type="ECO:0000256" key="7">
    <source>
        <dbReference type="ARBA" id="ARBA00023157"/>
    </source>
</evidence>
<dbReference type="Gene3D" id="3.40.50.1820">
    <property type="entry name" value="alpha/beta hydrolase"/>
    <property type="match status" value="1"/>
</dbReference>
<keyword evidence="6" id="KW-0378">Hydrolase</keyword>
<feature type="chain" id="PRO_5032920622" description="Carboxypeptidase" evidence="9">
    <location>
        <begin position="24"/>
        <end position="490"/>
    </location>
</feature>
<dbReference type="FunFam" id="3.40.50.11320:FF:000002">
    <property type="entry name" value="Carboxypeptidase"/>
    <property type="match status" value="1"/>
</dbReference>
<dbReference type="Pfam" id="PF00450">
    <property type="entry name" value="Peptidase_S10"/>
    <property type="match status" value="1"/>
</dbReference>
<comment type="subcellular location">
    <subcellularLocation>
        <location evidence="1">Secreted</location>
    </subcellularLocation>
</comment>
<evidence type="ECO:0008006" key="12">
    <source>
        <dbReference type="Google" id="ProtNLM"/>
    </source>
</evidence>
<dbReference type="GO" id="GO:0005773">
    <property type="term" value="C:vacuole"/>
    <property type="evidence" value="ECO:0007669"/>
    <property type="project" value="TreeGrafter"/>
</dbReference>
<sequence length="490" mass="54425">MKKTCELLSLLLLLMMFEGLSYGSQIDQAGPLRALRKAKMRGESTVDGEQWAVSSSGGEGSLNNIVGGDIKNDVIQGGLPGQPSSGVKFKQYAGYVTVNEANGRSLFYYFAEATHDPSSKPLLLWLNGGPGCSSFGVGAMVEIGPFGVNSDGKSLYLRRHAWNRVANTLFLESPAGVGFSYSNTTSDYHASGDKRTAQDAYTFLINWFKRYPHYKKRDLYIMGESYSGFYIPELADTIIHKNMQEDSSSAIQLKGIMIGNGIMNDVTDRRGIYDYVWSHALISDETHQGLIEHCGKSISPECDYFEEKVGLEAGNIDYYNIYIPTCLSSSNSSIKPKRQGGFDPCEEDYVYNYLNLPQVQEALHANKTKLPYPWQFCSPLITSWRDSPSTMFPIYRRLISAGLPILLFSGDVDAVVPVCSTRYSIDAMNLTVIKPWHPWSDETKEVAGYQVVYKGLTFATIRGAGHEAPRFQPRRALALVKSFMAVKSSI</sequence>
<dbReference type="PROSITE" id="PS00560">
    <property type="entry name" value="CARBOXYPEPT_SER_HIS"/>
    <property type="match status" value="1"/>
</dbReference>
<evidence type="ECO:0000256" key="1">
    <source>
        <dbReference type="ARBA" id="ARBA00004613"/>
    </source>
</evidence>
<evidence type="ECO:0000313" key="10">
    <source>
        <dbReference type="EMBL" id="KAF8405072.1"/>
    </source>
</evidence>
<keyword evidence="8" id="KW-0325">Glycoprotein</keyword>
<dbReference type="GO" id="GO:0004185">
    <property type="term" value="F:serine-type carboxypeptidase activity"/>
    <property type="evidence" value="ECO:0007669"/>
    <property type="project" value="InterPro"/>
</dbReference>
<keyword evidence="3" id="KW-0964">Secreted</keyword>
<dbReference type="OrthoDB" id="443318at2759"/>
<dbReference type="SUPFAM" id="SSF53474">
    <property type="entry name" value="alpha/beta-Hydrolases"/>
    <property type="match status" value="1"/>
</dbReference>
<dbReference type="AlphaFoldDB" id="A0A834ZDP7"/>
<dbReference type="InterPro" id="IPR033124">
    <property type="entry name" value="Ser_caboxypep_his_AS"/>
</dbReference>
<keyword evidence="7" id="KW-1015">Disulfide bond</keyword>
<proteinExistence type="inferred from homology"/>
<dbReference type="PRINTS" id="PR00724">
    <property type="entry name" value="CRBOXYPTASEC"/>
</dbReference>
<dbReference type="GO" id="GO:0005576">
    <property type="term" value="C:extracellular region"/>
    <property type="evidence" value="ECO:0007669"/>
    <property type="project" value="UniProtKB-SubCell"/>
</dbReference>
<dbReference type="OMA" id="MFPIYRR"/>
<feature type="signal peptide" evidence="9">
    <location>
        <begin position="1"/>
        <end position="23"/>
    </location>
</feature>
<comment type="caution">
    <text evidence="10">The sequence shown here is derived from an EMBL/GenBank/DDBJ whole genome shotgun (WGS) entry which is preliminary data.</text>
</comment>
<comment type="similarity">
    <text evidence="2">Belongs to the peptidase S10 family.</text>
</comment>
<keyword evidence="5 9" id="KW-0732">Signal</keyword>
<dbReference type="Gene3D" id="3.40.50.11320">
    <property type="match status" value="1"/>
</dbReference>
<dbReference type="Proteomes" id="UP000655225">
    <property type="component" value="Unassembled WGS sequence"/>
</dbReference>
<dbReference type="PANTHER" id="PTHR11802:SF78">
    <property type="entry name" value="CARBOXYPEPTIDASE"/>
    <property type="match status" value="1"/>
</dbReference>
<evidence type="ECO:0000256" key="3">
    <source>
        <dbReference type="ARBA" id="ARBA00022525"/>
    </source>
</evidence>
<evidence type="ECO:0000256" key="4">
    <source>
        <dbReference type="ARBA" id="ARBA00022645"/>
    </source>
</evidence>
<accession>A0A834ZDP7</accession>
<evidence type="ECO:0000256" key="9">
    <source>
        <dbReference type="SAM" id="SignalP"/>
    </source>
</evidence>
<dbReference type="GO" id="GO:0006508">
    <property type="term" value="P:proteolysis"/>
    <property type="evidence" value="ECO:0007669"/>
    <property type="project" value="InterPro"/>
</dbReference>
<dbReference type="FunFam" id="3.40.50.1820:FF:000030">
    <property type="entry name" value="Carboxypeptidase"/>
    <property type="match status" value="1"/>
</dbReference>
<dbReference type="Gene3D" id="6.10.250.940">
    <property type="match status" value="1"/>
</dbReference>
<name>A0A834ZDP7_TETSI</name>
<evidence type="ECO:0000256" key="6">
    <source>
        <dbReference type="ARBA" id="ARBA00022801"/>
    </source>
</evidence>
<evidence type="ECO:0000256" key="8">
    <source>
        <dbReference type="ARBA" id="ARBA00023180"/>
    </source>
</evidence>
<evidence type="ECO:0000313" key="11">
    <source>
        <dbReference type="Proteomes" id="UP000655225"/>
    </source>
</evidence>
<reference evidence="10 11" key="1">
    <citation type="submission" date="2020-04" db="EMBL/GenBank/DDBJ databases">
        <title>Plant Genome Project.</title>
        <authorList>
            <person name="Zhang R.-G."/>
        </authorList>
    </citation>
    <scope>NUCLEOTIDE SEQUENCE [LARGE SCALE GENOMIC DNA]</scope>
    <source>
        <strain evidence="10">YNK0</strain>
        <tissue evidence="10">Leaf</tissue>
    </source>
</reference>
<protein>
    <recommendedName>
        <fullName evidence="12">Carboxypeptidase</fullName>
    </recommendedName>
</protein>
<dbReference type="EMBL" id="JABCRI010000006">
    <property type="protein sequence ID" value="KAF8405072.1"/>
    <property type="molecule type" value="Genomic_DNA"/>
</dbReference>
<keyword evidence="4" id="KW-0645">Protease</keyword>